<gene>
    <name evidence="1" type="ORF">LCGC14_0383300</name>
</gene>
<dbReference type="InterPro" id="IPR057004">
    <property type="entry name" value="Gp90-like"/>
</dbReference>
<evidence type="ECO:0000313" key="1">
    <source>
        <dbReference type="EMBL" id="KKN75171.1"/>
    </source>
</evidence>
<dbReference type="AlphaFoldDB" id="A0A0F9VNV7"/>
<sequence length="125" mass="14501">MSYQDVKDKLHHGHRKVANNTYLAYENEFHGDYVIHPIIMKLHGNVVARFYPDHIELHSAGWHTVTTRSRLNLALRLAGIHGSISQYKYQWYIDTNLLNVVEFKDGMKISYTGEILSHPPIEVSK</sequence>
<name>A0A0F9VNV7_9ZZZZ</name>
<dbReference type="Pfam" id="PF23790">
    <property type="entry name" value="Kyano_Gp96"/>
    <property type="match status" value="1"/>
</dbReference>
<organism evidence="1">
    <name type="scientific">marine sediment metagenome</name>
    <dbReference type="NCBI Taxonomy" id="412755"/>
    <lineage>
        <taxon>unclassified sequences</taxon>
        <taxon>metagenomes</taxon>
        <taxon>ecological metagenomes</taxon>
    </lineage>
</organism>
<reference evidence="1" key="1">
    <citation type="journal article" date="2015" name="Nature">
        <title>Complex archaea that bridge the gap between prokaryotes and eukaryotes.</title>
        <authorList>
            <person name="Spang A."/>
            <person name="Saw J.H."/>
            <person name="Jorgensen S.L."/>
            <person name="Zaremba-Niedzwiedzka K."/>
            <person name="Martijn J."/>
            <person name="Lind A.E."/>
            <person name="van Eijk R."/>
            <person name="Schleper C."/>
            <person name="Guy L."/>
            <person name="Ettema T.J."/>
        </authorList>
    </citation>
    <scope>NUCLEOTIDE SEQUENCE</scope>
</reference>
<dbReference type="EMBL" id="LAZR01000314">
    <property type="protein sequence ID" value="KKN75171.1"/>
    <property type="molecule type" value="Genomic_DNA"/>
</dbReference>
<comment type="caution">
    <text evidence="1">The sequence shown here is derived from an EMBL/GenBank/DDBJ whole genome shotgun (WGS) entry which is preliminary data.</text>
</comment>
<proteinExistence type="predicted"/>
<accession>A0A0F9VNV7</accession>
<protein>
    <submittedName>
        <fullName evidence="1">Uncharacterized protein</fullName>
    </submittedName>
</protein>